<dbReference type="EMBL" id="NHTK01005863">
    <property type="protein sequence ID" value="PPQ72562.1"/>
    <property type="molecule type" value="Genomic_DNA"/>
</dbReference>
<keyword evidence="2" id="KW-1133">Transmembrane helix</keyword>
<evidence type="ECO:0000256" key="2">
    <source>
        <dbReference type="SAM" id="Phobius"/>
    </source>
</evidence>
<comment type="caution">
    <text evidence="4">The sequence shown here is derived from an EMBL/GenBank/DDBJ whole genome shotgun (WGS) entry which is preliminary data.</text>
</comment>
<feature type="compositionally biased region" description="Polar residues" evidence="1">
    <location>
        <begin position="780"/>
        <end position="792"/>
    </location>
</feature>
<feature type="compositionally biased region" description="Polar residues" evidence="1">
    <location>
        <begin position="16"/>
        <end position="30"/>
    </location>
</feature>
<feature type="transmembrane region" description="Helical" evidence="2">
    <location>
        <begin position="239"/>
        <end position="260"/>
    </location>
</feature>
<reference evidence="4 5" key="1">
    <citation type="journal article" date="2018" name="Evol. Lett.">
        <title>Horizontal gene cluster transfer increased hallucinogenic mushroom diversity.</title>
        <authorList>
            <person name="Reynolds H.T."/>
            <person name="Vijayakumar V."/>
            <person name="Gluck-Thaler E."/>
            <person name="Korotkin H.B."/>
            <person name="Matheny P.B."/>
            <person name="Slot J.C."/>
        </authorList>
    </citation>
    <scope>NUCLEOTIDE SEQUENCE [LARGE SCALE GENOMIC DNA]</scope>
    <source>
        <strain evidence="4 5">2629</strain>
    </source>
</reference>
<keyword evidence="5" id="KW-1185">Reference proteome</keyword>
<dbReference type="Pfam" id="PF20153">
    <property type="entry name" value="DUF6535"/>
    <property type="match status" value="1"/>
</dbReference>
<evidence type="ECO:0000259" key="3">
    <source>
        <dbReference type="Pfam" id="PF20153"/>
    </source>
</evidence>
<name>A0A409W225_9AGAR</name>
<feature type="transmembrane region" description="Helical" evidence="2">
    <location>
        <begin position="266"/>
        <end position="292"/>
    </location>
</feature>
<accession>A0A409W225</accession>
<evidence type="ECO:0000256" key="1">
    <source>
        <dbReference type="SAM" id="MobiDB-lite"/>
    </source>
</evidence>
<evidence type="ECO:0000313" key="4">
    <source>
        <dbReference type="EMBL" id="PPQ72562.1"/>
    </source>
</evidence>
<dbReference type="InParanoid" id="A0A409W225"/>
<organism evidence="4 5">
    <name type="scientific">Panaeolus cyanescens</name>
    <dbReference type="NCBI Taxonomy" id="181874"/>
    <lineage>
        <taxon>Eukaryota</taxon>
        <taxon>Fungi</taxon>
        <taxon>Dikarya</taxon>
        <taxon>Basidiomycota</taxon>
        <taxon>Agaricomycotina</taxon>
        <taxon>Agaricomycetes</taxon>
        <taxon>Agaricomycetidae</taxon>
        <taxon>Agaricales</taxon>
        <taxon>Agaricineae</taxon>
        <taxon>Galeropsidaceae</taxon>
        <taxon>Panaeolus</taxon>
    </lineage>
</organism>
<feature type="region of interest" description="Disordered" evidence="1">
    <location>
        <begin position="1"/>
        <end position="49"/>
    </location>
</feature>
<gene>
    <name evidence="4" type="ORF">CVT24_004891</name>
</gene>
<feature type="region of interest" description="Disordered" evidence="1">
    <location>
        <begin position="716"/>
        <end position="739"/>
    </location>
</feature>
<proteinExistence type="predicted"/>
<feature type="transmembrane region" description="Helical" evidence="2">
    <location>
        <begin position="181"/>
        <end position="203"/>
    </location>
</feature>
<dbReference type="Proteomes" id="UP000284842">
    <property type="component" value="Unassembled WGS sequence"/>
</dbReference>
<feature type="domain" description="DUF6535" evidence="3">
    <location>
        <begin position="85"/>
        <end position="261"/>
    </location>
</feature>
<feature type="compositionally biased region" description="Polar residues" evidence="1">
    <location>
        <begin position="761"/>
        <end position="770"/>
    </location>
</feature>
<feature type="compositionally biased region" description="Low complexity" evidence="1">
    <location>
        <begin position="793"/>
        <end position="804"/>
    </location>
</feature>
<keyword evidence="2" id="KW-0812">Transmembrane</keyword>
<dbReference type="AlphaFoldDB" id="A0A409W225"/>
<keyword evidence="2" id="KW-0472">Membrane</keyword>
<evidence type="ECO:0000313" key="5">
    <source>
        <dbReference type="Proteomes" id="UP000284842"/>
    </source>
</evidence>
<dbReference type="InterPro" id="IPR045338">
    <property type="entry name" value="DUF6535"/>
</dbReference>
<sequence length="816" mass="92737">SQETTGSIPIDIVQPPLSTNQEGNVDSVPNGNGKRLTSLPAKQDASERPCKFDGTDYPAWLGFDPFRNPEQPFSFPLPSTDGDPWEKAGSLVKDYDDNMCGAWVEEIENILIFAGLFSAVVTAFAVETQKLLQPDPNVASVVLLAHIANQLPTANASFTSQILTPFLSPNDTFQSLRINTFIFVSLVLSLGTALIGIISLQWIRSYRKREILSHQDQLCVRQSRHEGLIKWKVPEIISYLPLVLQVSLVIFFAGLIDFLFSLNSQIAGSVGAVVGIILVFVSFTTIIPGLYIKFYHNRAQSSPLPPYQSPQSWLFYQFLEITTRIWHWIRKHEWSHAESSLSWTQLISDQKSYDHWLNPALTWIFRNFNSAQSFCAAYQCFQLLPKHELAEKTIKQLDPDQTFTLVKPFKSDRPVVYKQLLSILLLNWDRRRRPPRHEIDLHRVELTIRSLALCDTSDPENVDENPRILPDLPLIRRLLQPPDRRTYDEMQLVAEWKSWLFVLLIVLHSPPRPSFDLWFEFKHFWDAVIGLNARNCNDVVDSCLDSLVQWTSRQSPSQIQDEYGVYSHRQSLLNQCLQGMFDYFIFSEHRVDKTALRSLCHRPSFLTFLDCFADDNEFHAVWRESLFGGFKARWAGDWDRLLVDFGMDPKYWVLGHNHSRVAQLHSERESVRRRVSFSSSTYFHHQPGISHLHRMSFDYHNRLSISVHSLNVATPASSIMSQKETNDSRRTSTEVSIPQSPSHLSAIYSVHNQPLLANSANISSQPQPCSATVAVDDSAKSQPSSDTLISSDPTALPTSSTMLSTPPPPNATASSS</sequence>
<protein>
    <recommendedName>
        <fullName evidence="3">DUF6535 domain-containing protein</fullName>
    </recommendedName>
</protein>
<feature type="non-terminal residue" evidence="4">
    <location>
        <position position="1"/>
    </location>
</feature>
<feature type="region of interest" description="Disordered" evidence="1">
    <location>
        <begin position="761"/>
        <end position="816"/>
    </location>
</feature>
<dbReference type="OrthoDB" id="3219854at2759"/>